<dbReference type="PROSITE" id="PS01098">
    <property type="entry name" value="LIPASE_GDSL_SER"/>
    <property type="match status" value="1"/>
</dbReference>
<name>A0A1E3H273_9HYPH</name>
<organism evidence="3 4">
    <name type="scientific">Methylobrevis pamukkalensis</name>
    <dbReference type="NCBI Taxonomy" id="1439726"/>
    <lineage>
        <taxon>Bacteria</taxon>
        <taxon>Pseudomonadati</taxon>
        <taxon>Pseudomonadota</taxon>
        <taxon>Alphaproteobacteria</taxon>
        <taxon>Hyphomicrobiales</taxon>
        <taxon>Pleomorphomonadaceae</taxon>
        <taxon>Methylobrevis</taxon>
    </lineage>
</organism>
<dbReference type="OrthoDB" id="9786188at2"/>
<feature type="domain" description="SGNH hydrolase-type esterase" evidence="2">
    <location>
        <begin position="32"/>
        <end position="192"/>
    </location>
</feature>
<evidence type="ECO:0000313" key="4">
    <source>
        <dbReference type="Proteomes" id="UP000094622"/>
    </source>
</evidence>
<feature type="signal peptide" evidence="1">
    <location>
        <begin position="1"/>
        <end position="25"/>
    </location>
</feature>
<sequence>MASSRGLTLLSILLPLAFAAAPAAAEPVRIVALGDSLSAGYGLNAASEAFPVKLEAALKAKGHEVTVLNAGVSGDTASGGLARLDWSVGADADAVILELGANDALRGVDPARTKTALDSILARLGERGVPVLLAGMYAPPNMGDDYKARFDAIYPDLAEKHGAILYPFFLDGVVADAKLNLPDGIHPTAEGVDVIVERILPAAEKLVEAARSRS</sequence>
<dbReference type="CDD" id="cd01822">
    <property type="entry name" value="Lysophospholipase_L1_like"/>
    <property type="match status" value="1"/>
</dbReference>
<keyword evidence="3" id="KW-0378">Hydrolase</keyword>
<reference evidence="3 4" key="1">
    <citation type="submission" date="2016-07" db="EMBL/GenBank/DDBJ databases">
        <title>Draft Genome Sequence of Methylobrevis pamukkalensis PK2.</title>
        <authorList>
            <person name="Vasilenko O.V."/>
            <person name="Doronina N.V."/>
            <person name="Shmareva M.N."/>
            <person name="Tarlachkov S.V."/>
            <person name="Mustakhimov I."/>
            <person name="Trotsenko Y.A."/>
        </authorList>
    </citation>
    <scope>NUCLEOTIDE SEQUENCE [LARGE SCALE GENOMIC DNA]</scope>
    <source>
        <strain evidence="3 4">PK2</strain>
    </source>
</reference>
<accession>A0A1E3H273</accession>
<evidence type="ECO:0000313" key="3">
    <source>
        <dbReference type="EMBL" id="ODN70417.1"/>
    </source>
</evidence>
<protein>
    <submittedName>
        <fullName evidence="3">Arylesterase</fullName>
        <ecNumber evidence="3">3.1.1.2</ecNumber>
    </submittedName>
</protein>
<evidence type="ECO:0000256" key="1">
    <source>
        <dbReference type="SAM" id="SignalP"/>
    </source>
</evidence>
<dbReference type="InterPro" id="IPR008265">
    <property type="entry name" value="Lipase_GDSL_AS"/>
</dbReference>
<proteinExistence type="predicted"/>
<dbReference type="InterPro" id="IPR051532">
    <property type="entry name" value="Ester_Hydrolysis_Enzymes"/>
</dbReference>
<dbReference type="InterPro" id="IPR013830">
    <property type="entry name" value="SGNH_hydro"/>
</dbReference>
<dbReference type="PANTHER" id="PTHR30383:SF24">
    <property type="entry name" value="THIOESTERASE 1_PROTEASE 1_LYSOPHOSPHOLIPASE L1"/>
    <property type="match status" value="1"/>
</dbReference>
<gene>
    <name evidence="3" type="ORF">A6302_02281</name>
</gene>
<keyword evidence="1" id="KW-0732">Signal</keyword>
<dbReference type="GO" id="GO:0006629">
    <property type="term" value="P:lipid metabolic process"/>
    <property type="evidence" value="ECO:0007669"/>
    <property type="project" value="InterPro"/>
</dbReference>
<dbReference type="SUPFAM" id="SSF52266">
    <property type="entry name" value="SGNH hydrolase"/>
    <property type="match status" value="1"/>
</dbReference>
<dbReference type="AlphaFoldDB" id="A0A1E3H273"/>
<dbReference type="Pfam" id="PF13472">
    <property type="entry name" value="Lipase_GDSL_2"/>
    <property type="match status" value="1"/>
</dbReference>
<dbReference type="Proteomes" id="UP000094622">
    <property type="component" value="Unassembled WGS sequence"/>
</dbReference>
<dbReference type="InterPro" id="IPR036514">
    <property type="entry name" value="SGNH_hydro_sf"/>
</dbReference>
<dbReference type="GO" id="GO:0004064">
    <property type="term" value="F:arylesterase activity"/>
    <property type="evidence" value="ECO:0007669"/>
    <property type="project" value="UniProtKB-EC"/>
</dbReference>
<dbReference type="Gene3D" id="3.40.50.1110">
    <property type="entry name" value="SGNH hydrolase"/>
    <property type="match status" value="1"/>
</dbReference>
<feature type="chain" id="PRO_5009128851" evidence="1">
    <location>
        <begin position="26"/>
        <end position="214"/>
    </location>
</feature>
<dbReference type="GO" id="GO:0004622">
    <property type="term" value="F:phosphatidylcholine lysophospholipase activity"/>
    <property type="evidence" value="ECO:0007669"/>
    <property type="project" value="TreeGrafter"/>
</dbReference>
<dbReference type="PATRIC" id="fig|1439726.3.peg.2402"/>
<evidence type="ECO:0000259" key="2">
    <source>
        <dbReference type="Pfam" id="PF13472"/>
    </source>
</evidence>
<dbReference type="EMBL" id="MCRJ01000051">
    <property type="protein sequence ID" value="ODN70417.1"/>
    <property type="molecule type" value="Genomic_DNA"/>
</dbReference>
<comment type="caution">
    <text evidence="3">The sequence shown here is derived from an EMBL/GenBank/DDBJ whole genome shotgun (WGS) entry which is preliminary data.</text>
</comment>
<keyword evidence="4" id="KW-1185">Reference proteome</keyword>
<dbReference type="PANTHER" id="PTHR30383">
    <property type="entry name" value="THIOESTERASE 1/PROTEASE 1/LYSOPHOSPHOLIPASE L1"/>
    <property type="match status" value="1"/>
</dbReference>
<dbReference type="EC" id="3.1.1.2" evidence="3"/>